<dbReference type="STRING" id="86259.A0A4Z1P2T1"/>
<dbReference type="InterPro" id="IPR052043">
    <property type="entry name" value="PolySaccharide_Degr_Enz"/>
</dbReference>
<gene>
    <name evidence="3" type="ORF">E6O75_ATG06496</name>
</gene>
<keyword evidence="4" id="KW-1185">Reference proteome</keyword>
<dbReference type="Proteomes" id="UP000298493">
    <property type="component" value="Unassembled WGS sequence"/>
</dbReference>
<dbReference type="GO" id="GO:0016787">
    <property type="term" value="F:hydrolase activity"/>
    <property type="evidence" value="ECO:0007669"/>
    <property type="project" value="UniProtKB-KW"/>
</dbReference>
<dbReference type="InterPro" id="IPR008928">
    <property type="entry name" value="6-hairpin_glycosidase_sf"/>
</dbReference>
<dbReference type="EMBL" id="SNSC02000014">
    <property type="protein sequence ID" value="TID18420.1"/>
    <property type="molecule type" value="Genomic_DNA"/>
</dbReference>
<evidence type="ECO:0000256" key="2">
    <source>
        <dbReference type="SAM" id="SignalP"/>
    </source>
</evidence>
<comment type="caution">
    <text evidence="3">The sequence shown here is derived from an EMBL/GenBank/DDBJ whole genome shotgun (WGS) entry which is preliminary data.</text>
</comment>
<evidence type="ECO:0000313" key="4">
    <source>
        <dbReference type="Proteomes" id="UP000298493"/>
    </source>
</evidence>
<sequence>MRHTSSPGGITLVTLTLCSLLSSIPLASATPVTAPVAGTRPNSALMADSIVARGEGLGLKAGKAAINYEHGTFQRALWNLYTDTKNATYLSWIRQGVDKVVTPNGGIIADYKPAIYELDDLRVGESIIRLWSVNKEAKYKSAAGVLAAQFKTQPRNPEGAFWHKQVYPNQQWLDGLYMGLVFYGLHAATFEPTTADKVFTDIGTQFKLMWEHCHDTKTGLLRHGWDSSKKMKWADPTTGASPEVWSRGLGWVIMALTDFLTPPLIIPTSHATYNILLTQLKSLLPALVANADPKTGAWWLVMSKPGQPKNYIETSGTAMFIYGMLKSVRLGLVPDKDGKIVATAKKAYEYLVREKLTNAAGKLSLDGTVSVGSLKGDGNYAYYVGVATAVNDLKGTAPFVMASLEYEKLKK</sequence>
<dbReference type="SUPFAM" id="SSF48208">
    <property type="entry name" value="Six-hairpin glycosidases"/>
    <property type="match status" value="1"/>
</dbReference>
<dbReference type="InterPro" id="IPR010905">
    <property type="entry name" value="Glyco_hydro_88"/>
</dbReference>
<accession>A0A4Z1P2T1</accession>
<keyword evidence="2" id="KW-0732">Signal</keyword>
<dbReference type="AlphaFoldDB" id="A0A4Z1P2T1"/>
<feature type="signal peptide" evidence="2">
    <location>
        <begin position="1"/>
        <end position="29"/>
    </location>
</feature>
<dbReference type="Gene3D" id="1.50.10.10">
    <property type="match status" value="1"/>
</dbReference>
<dbReference type="InterPro" id="IPR012341">
    <property type="entry name" value="6hp_glycosidase-like_sf"/>
</dbReference>
<keyword evidence="1 3" id="KW-0378">Hydrolase</keyword>
<reference evidence="3 4" key="1">
    <citation type="submission" date="2019-04" db="EMBL/GenBank/DDBJ databases">
        <title>High contiguity whole genome sequence and gene annotation resource for two Venturia nashicola isolates.</title>
        <authorList>
            <person name="Prokchorchik M."/>
            <person name="Won K."/>
            <person name="Lee Y."/>
            <person name="Choi E.D."/>
            <person name="Segonzac C."/>
            <person name="Sohn K.H."/>
        </authorList>
    </citation>
    <scope>NUCLEOTIDE SEQUENCE [LARGE SCALE GENOMIC DNA]</scope>
    <source>
        <strain evidence="3 4">PRI2</strain>
    </source>
</reference>
<name>A0A4Z1P2T1_9PEZI</name>
<dbReference type="PANTHER" id="PTHR33886">
    <property type="entry name" value="UNSATURATED RHAMNOGALACTURONAN HYDROLASE (EUROFUNG)"/>
    <property type="match status" value="1"/>
</dbReference>
<proteinExistence type="predicted"/>
<feature type="chain" id="PRO_5021498408" evidence="2">
    <location>
        <begin position="30"/>
        <end position="411"/>
    </location>
</feature>
<evidence type="ECO:0000256" key="1">
    <source>
        <dbReference type="ARBA" id="ARBA00022801"/>
    </source>
</evidence>
<protein>
    <submittedName>
        <fullName evidence="3">Glycosyl hydrolase</fullName>
    </submittedName>
</protein>
<evidence type="ECO:0000313" key="3">
    <source>
        <dbReference type="EMBL" id="TID18420.1"/>
    </source>
</evidence>
<dbReference type="Pfam" id="PF07470">
    <property type="entry name" value="Glyco_hydro_88"/>
    <property type="match status" value="1"/>
</dbReference>
<dbReference type="GO" id="GO:0005975">
    <property type="term" value="P:carbohydrate metabolic process"/>
    <property type="evidence" value="ECO:0007669"/>
    <property type="project" value="InterPro"/>
</dbReference>
<dbReference type="PANTHER" id="PTHR33886:SF11">
    <property type="entry name" value="WALL GLYCOSYL HYDROLASE YTER, PUTATIVE (AFU_ORTHOLOGUE AFUA_2G14630)-RELATED"/>
    <property type="match status" value="1"/>
</dbReference>
<organism evidence="3 4">
    <name type="scientific">Venturia nashicola</name>
    <dbReference type="NCBI Taxonomy" id="86259"/>
    <lineage>
        <taxon>Eukaryota</taxon>
        <taxon>Fungi</taxon>
        <taxon>Dikarya</taxon>
        <taxon>Ascomycota</taxon>
        <taxon>Pezizomycotina</taxon>
        <taxon>Dothideomycetes</taxon>
        <taxon>Pleosporomycetidae</taxon>
        <taxon>Venturiales</taxon>
        <taxon>Venturiaceae</taxon>
        <taxon>Venturia</taxon>
    </lineage>
</organism>